<dbReference type="GO" id="GO:0000155">
    <property type="term" value="F:phosphorelay sensor kinase activity"/>
    <property type="evidence" value="ECO:0007669"/>
    <property type="project" value="InterPro"/>
</dbReference>
<keyword evidence="8" id="KW-1185">Reference proteome</keyword>
<accession>A0A2U8QWY7</accession>
<protein>
    <recommendedName>
        <fullName evidence="2">histidine kinase</fullName>
        <ecNumber evidence="2">2.7.13.3</ecNumber>
    </recommendedName>
</protein>
<evidence type="ECO:0000256" key="1">
    <source>
        <dbReference type="ARBA" id="ARBA00000085"/>
    </source>
</evidence>
<dbReference type="SUPFAM" id="SSF47384">
    <property type="entry name" value="Homodimeric domain of signal transducing histidine kinase"/>
    <property type="match status" value="1"/>
</dbReference>
<dbReference type="SUPFAM" id="SSF55781">
    <property type="entry name" value="GAF domain-like"/>
    <property type="match status" value="1"/>
</dbReference>
<keyword evidence="4" id="KW-0808">Transferase</keyword>
<dbReference type="EC" id="2.7.13.3" evidence="2"/>
<dbReference type="RefSeq" id="WP_109569736.1">
    <property type="nucleotide sequence ID" value="NZ_CP029463.1"/>
</dbReference>
<name>A0A2U8QWY7_9FLAO</name>
<dbReference type="InterPro" id="IPR004358">
    <property type="entry name" value="Sig_transdc_His_kin-like_C"/>
</dbReference>
<dbReference type="KEGG" id="fse:DI487_11265"/>
<keyword evidence="3" id="KW-0597">Phosphoprotein</keyword>
<feature type="domain" description="Histidine kinase" evidence="6">
    <location>
        <begin position="119"/>
        <end position="330"/>
    </location>
</feature>
<dbReference type="Pfam" id="PF02518">
    <property type="entry name" value="HATPase_c"/>
    <property type="match status" value="1"/>
</dbReference>
<reference evidence="7 8" key="1">
    <citation type="submission" date="2018-05" db="EMBL/GenBank/DDBJ databases">
        <title>Flavobacterium sp. MEBiC07310.</title>
        <authorList>
            <person name="Baek K."/>
        </authorList>
    </citation>
    <scope>NUCLEOTIDE SEQUENCE [LARGE SCALE GENOMIC DNA]</scope>
    <source>
        <strain evidence="7 8">MEBiC07310</strain>
    </source>
</reference>
<dbReference type="Gene3D" id="1.10.287.130">
    <property type="match status" value="1"/>
</dbReference>
<dbReference type="PANTHER" id="PTHR43547:SF2">
    <property type="entry name" value="HYBRID SIGNAL TRANSDUCTION HISTIDINE KINASE C"/>
    <property type="match status" value="1"/>
</dbReference>
<dbReference type="InterPro" id="IPR036890">
    <property type="entry name" value="HATPase_C_sf"/>
</dbReference>
<evidence type="ECO:0000256" key="3">
    <source>
        <dbReference type="ARBA" id="ARBA00022553"/>
    </source>
</evidence>
<dbReference type="SUPFAM" id="SSF55874">
    <property type="entry name" value="ATPase domain of HSP90 chaperone/DNA topoisomerase II/histidine kinase"/>
    <property type="match status" value="1"/>
</dbReference>
<dbReference type="SMART" id="SM00388">
    <property type="entry name" value="HisKA"/>
    <property type="match status" value="1"/>
</dbReference>
<keyword evidence="5" id="KW-0418">Kinase</keyword>
<dbReference type="Gene3D" id="3.30.565.10">
    <property type="entry name" value="Histidine kinase-like ATPase, C-terminal domain"/>
    <property type="match status" value="1"/>
</dbReference>
<dbReference type="AlphaFoldDB" id="A0A2U8QWY7"/>
<sequence length="331" mass="37110">MKLGMPRNTDIFKKTFNSKEGFIANDVTKHYDFGKNSPHNGLPKGHLPVRSYMSIPVVSMTGENMGSLLFGHPEPGKFSQEHIKMMQSIASQAAVALENSKLLENVRTLSDKKDLFITVVGHELRSPLTTIKGFIQVLSEVNQDNDLCIYIEKVLEQVEALNLLVSDLLDIGQIEAGKISLEKSEFCLSDLVKNTIETVLYAQNTHEILFDNKGPMMVTADKRRIQQVLYNLIYNAVKYSPDADKVLVQIKSEKDEVIVKIIDYGIGISEKHIHNIFDRFYRVPSKKNISGIGIGLFLCSKIIKKHGGTLSVNSVLDEGSEFIFKIPQKNV</sequence>
<dbReference type="Gene3D" id="3.30.450.40">
    <property type="match status" value="1"/>
</dbReference>
<organism evidence="7 8">
    <name type="scientific">Flavobacterium sediminis</name>
    <dbReference type="NCBI Taxonomy" id="2201181"/>
    <lineage>
        <taxon>Bacteria</taxon>
        <taxon>Pseudomonadati</taxon>
        <taxon>Bacteroidota</taxon>
        <taxon>Flavobacteriia</taxon>
        <taxon>Flavobacteriales</taxon>
        <taxon>Flavobacteriaceae</taxon>
        <taxon>Flavobacterium</taxon>
    </lineage>
</organism>
<dbReference type="PANTHER" id="PTHR43547">
    <property type="entry name" value="TWO-COMPONENT HISTIDINE KINASE"/>
    <property type="match status" value="1"/>
</dbReference>
<dbReference type="CDD" id="cd00082">
    <property type="entry name" value="HisKA"/>
    <property type="match status" value="1"/>
</dbReference>
<dbReference type="InterPro" id="IPR036097">
    <property type="entry name" value="HisK_dim/P_sf"/>
</dbReference>
<dbReference type="FunFam" id="3.30.565.10:FF:000006">
    <property type="entry name" value="Sensor histidine kinase WalK"/>
    <property type="match status" value="1"/>
</dbReference>
<dbReference type="OrthoDB" id="9811889at2"/>
<dbReference type="SMART" id="SM00387">
    <property type="entry name" value="HATPase_c"/>
    <property type="match status" value="1"/>
</dbReference>
<dbReference type="Proteomes" id="UP000245429">
    <property type="component" value="Chromosome"/>
</dbReference>
<dbReference type="PRINTS" id="PR00344">
    <property type="entry name" value="BCTRLSENSOR"/>
</dbReference>
<dbReference type="CDD" id="cd00075">
    <property type="entry name" value="HATPase"/>
    <property type="match status" value="1"/>
</dbReference>
<evidence type="ECO:0000313" key="8">
    <source>
        <dbReference type="Proteomes" id="UP000245429"/>
    </source>
</evidence>
<gene>
    <name evidence="7" type="ORF">DI487_11265</name>
</gene>
<evidence type="ECO:0000313" key="7">
    <source>
        <dbReference type="EMBL" id="AWM14376.1"/>
    </source>
</evidence>
<dbReference type="PROSITE" id="PS50109">
    <property type="entry name" value="HIS_KIN"/>
    <property type="match status" value="1"/>
</dbReference>
<dbReference type="InterPro" id="IPR029016">
    <property type="entry name" value="GAF-like_dom_sf"/>
</dbReference>
<evidence type="ECO:0000256" key="5">
    <source>
        <dbReference type="ARBA" id="ARBA00022777"/>
    </source>
</evidence>
<dbReference type="InterPro" id="IPR005467">
    <property type="entry name" value="His_kinase_dom"/>
</dbReference>
<evidence type="ECO:0000256" key="4">
    <source>
        <dbReference type="ARBA" id="ARBA00022679"/>
    </source>
</evidence>
<proteinExistence type="predicted"/>
<dbReference type="Pfam" id="PF00512">
    <property type="entry name" value="HisKA"/>
    <property type="match status" value="1"/>
</dbReference>
<dbReference type="Pfam" id="PF13185">
    <property type="entry name" value="GAF_2"/>
    <property type="match status" value="1"/>
</dbReference>
<evidence type="ECO:0000256" key="2">
    <source>
        <dbReference type="ARBA" id="ARBA00012438"/>
    </source>
</evidence>
<dbReference type="InterPro" id="IPR003018">
    <property type="entry name" value="GAF"/>
</dbReference>
<comment type="catalytic activity">
    <reaction evidence="1">
        <text>ATP + protein L-histidine = ADP + protein N-phospho-L-histidine.</text>
        <dbReference type="EC" id="2.7.13.3"/>
    </reaction>
</comment>
<dbReference type="InterPro" id="IPR003594">
    <property type="entry name" value="HATPase_dom"/>
</dbReference>
<dbReference type="EMBL" id="CP029463">
    <property type="protein sequence ID" value="AWM14376.1"/>
    <property type="molecule type" value="Genomic_DNA"/>
</dbReference>
<evidence type="ECO:0000259" key="6">
    <source>
        <dbReference type="PROSITE" id="PS50109"/>
    </source>
</evidence>
<dbReference type="InterPro" id="IPR003661">
    <property type="entry name" value="HisK_dim/P_dom"/>
</dbReference>